<keyword evidence="3 8" id="KW-0812">Transmembrane</keyword>
<dbReference type="InterPro" id="IPR017270">
    <property type="entry name" value="MotA/TolQ/ExbB-rel"/>
</dbReference>
<dbReference type="Proteomes" id="UP001596303">
    <property type="component" value="Unassembled WGS sequence"/>
</dbReference>
<accession>A0ABW1S7W8</accession>
<evidence type="ECO:0000256" key="6">
    <source>
        <dbReference type="RuleBase" id="RU004057"/>
    </source>
</evidence>
<keyword evidence="7" id="KW-0175">Coiled coil</keyword>
<dbReference type="EMBL" id="JBHSSW010000004">
    <property type="protein sequence ID" value="MFC6197331.1"/>
    <property type="molecule type" value="Genomic_DNA"/>
</dbReference>
<sequence>MMNTKTSLKALAAAALFGAGAVVTAVPAFAQTSLSDVLSAVRRDSNALTTENEQRLREFRQATAEQESSMSSLRNELAAAEGRGQALANEFAANETQIGTLQAELEEQAGDFGQLLGQFRQAAQESMPVIRNSLASAEYPGRADTLSEIAQARTLPTRGDLDQLPKAILTEMIAQSEVKSFEAEVQQIGAEGQTETKEVFRVGIFNAVTVDGNRFVEMSDGKLQAFAKQPPGNFSSSMSKLINAGEGEVIMAPIDPTKGTLFDTYGKLPTFNDRIEAGGEVGYVIIGLGIIGVLLGLFKLVSIILMTGSMRSTAKSKQAGDGNPLARVFKVYEAHRKDGVETLEMKLDEQILKESPKIERFNDILKVLASVAPLLGLLGTVIGMIVTFTAITIYGAGDPQLMADGISQALMTTVMGLCAAIPLLLIHAVCAAASRSASQMLDEQAAGLVALRAENEGVAA</sequence>
<evidence type="ECO:0000313" key="12">
    <source>
        <dbReference type="Proteomes" id="UP001596303"/>
    </source>
</evidence>
<feature type="coiled-coil region" evidence="7">
    <location>
        <begin position="56"/>
        <end position="90"/>
    </location>
</feature>
<feature type="signal peptide" evidence="9">
    <location>
        <begin position="1"/>
        <end position="30"/>
    </location>
</feature>
<dbReference type="Pfam" id="PF01618">
    <property type="entry name" value="MotA_ExbB"/>
    <property type="match status" value="1"/>
</dbReference>
<proteinExistence type="inferred from homology"/>
<reference evidence="12" key="1">
    <citation type="journal article" date="2019" name="Int. J. Syst. Evol. Microbiol.">
        <title>The Global Catalogue of Microorganisms (GCM) 10K type strain sequencing project: providing services to taxonomists for standard genome sequencing and annotation.</title>
        <authorList>
            <consortium name="The Broad Institute Genomics Platform"/>
            <consortium name="The Broad Institute Genome Sequencing Center for Infectious Disease"/>
            <person name="Wu L."/>
            <person name="Ma J."/>
        </authorList>
    </citation>
    <scope>NUCLEOTIDE SEQUENCE [LARGE SCALE GENOMIC DNA]</scope>
    <source>
        <strain evidence="12">CGMCC-1.15741</strain>
    </source>
</reference>
<evidence type="ECO:0000256" key="4">
    <source>
        <dbReference type="ARBA" id="ARBA00022989"/>
    </source>
</evidence>
<dbReference type="PIRSF" id="PIRSF037714">
    <property type="entry name" value="TolR"/>
    <property type="match status" value="1"/>
</dbReference>
<evidence type="ECO:0000256" key="3">
    <source>
        <dbReference type="ARBA" id="ARBA00022692"/>
    </source>
</evidence>
<organism evidence="11 12">
    <name type="scientific">Ponticaulis profundi</name>
    <dbReference type="NCBI Taxonomy" id="2665222"/>
    <lineage>
        <taxon>Bacteria</taxon>
        <taxon>Pseudomonadati</taxon>
        <taxon>Pseudomonadota</taxon>
        <taxon>Alphaproteobacteria</taxon>
        <taxon>Hyphomonadales</taxon>
        <taxon>Hyphomonadaceae</taxon>
        <taxon>Ponticaulis</taxon>
    </lineage>
</organism>
<feature type="transmembrane region" description="Helical" evidence="8">
    <location>
        <begin position="367"/>
        <end position="394"/>
    </location>
</feature>
<keyword evidence="4 8" id="KW-1133">Transmembrane helix</keyword>
<comment type="subcellular location">
    <subcellularLocation>
        <location evidence="1">Cell membrane</location>
        <topology evidence="1">Multi-pass membrane protein</topology>
    </subcellularLocation>
    <subcellularLocation>
        <location evidence="6">Membrane</location>
        <topology evidence="6">Multi-pass membrane protein</topology>
    </subcellularLocation>
</comment>
<evidence type="ECO:0000256" key="9">
    <source>
        <dbReference type="SAM" id="SignalP"/>
    </source>
</evidence>
<evidence type="ECO:0000256" key="1">
    <source>
        <dbReference type="ARBA" id="ARBA00004651"/>
    </source>
</evidence>
<evidence type="ECO:0000256" key="8">
    <source>
        <dbReference type="SAM" id="Phobius"/>
    </source>
</evidence>
<feature type="transmembrane region" description="Helical" evidence="8">
    <location>
        <begin position="281"/>
        <end position="307"/>
    </location>
</feature>
<feature type="transmembrane region" description="Helical" evidence="8">
    <location>
        <begin position="406"/>
        <end position="430"/>
    </location>
</feature>
<evidence type="ECO:0000256" key="7">
    <source>
        <dbReference type="SAM" id="Coils"/>
    </source>
</evidence>
<dbReference type="RefSeq" id="WP_377376056.1">
    <property type="nucleotide sequence ID" value="NZ_JBHSSW010000004.1"/>
</dbReference>
<protein>
    <submittedName>
        <fullName evidence="11">MotA/TolQ/ExbB proton channel family protein</fullName>
    </submittedName>
</protein>
<keyword evidence="12" id="KW-1185">Reference proteome</keyword>
<evidence type="ECO:0000313" key="11">
    <source>
        <dbReference type="EMBL" id="MFC6197331.1"/>
    </source>
</evidence>
<keyword evidence="5 8" id="KW-0472">Membrane</keyword>
<dbReference type="InterPro" id="IPR050790">
    <property type="entry name" value="ExbB/TolQ_transport"/>
</dbReference>
<comment type="similarity">
    <text evidence="6">Belongs to the exbB/tolQ family.</text>
</comment>
<name>A0ABW1S7W8_9PROT</name>
<dbReference type="PANTHER" id="PTHR30625">
    <property type="entry name" value="PROTEIN TOLQ"/>
    <property type="match status" value="1"/>
</dbReference>
<keyword evidence="6" id="KW-0653">Protein transport</keyword>
<evidence type="ECO:0000256" key="5">
    <source>
        <dbReference type="ARBA" id="ARBA00023136"/>
    </source>
</evidence>
<dbReference type="PANTHER" id="PTHR30625:SF11">
    <property type="entry name" value="MOTA_TOLQ_EXBB PROTON CHANNEL DOMAIN-CONTAINING PROTEIN"/>
    <property type="match status" value="1"/>
</dbReference>
<keyword evidence="9" id="KW-0732">Signal</keyword>
<feature type="domain" description="MotA/TolQ/ExbB proton channel" evidence="10">
    <location>
        <begin position="333"/>
        <end position="441"/>
    </location>
</feature>
<feature type="chain" id="PRO_5046007259" evidence="9">
    <location>
        <begin position="31"/>
        <end position="460"/>
    </location>
</feature>
<keyword evidence="2" id="KW-1003">Cell membrane</keyword>
<comment type="caution">
    <text evidence="11">The sequence shown here is derived from an EMBL/GenBank/DDBJ whole genome shotgun (WGS) entry which is preliminary data.</text>
</comment>
<dbReference type="InterPro" id="IPR002898">
    <property type="entry name" value="MotA_ExbB_proton_chnl"/>
</dbReference>
<evidence type="ECO:0000259" key="10">
    <source>
        <dbReference type="Pfam" id="PF01618"/>
    </source>
</evidence>
<gene>
    <name evidence="11" type="ORF">ACFQDM_04540</name>
</gene>
<keyword evidence="6" id="KW-0813">Transport</keyword>
<evidence type="ECO:0000256" key="2">
    <source>
        <dbReference type="ARBA" id="ARBA00022475"/>
    </source>
</evidence>